<dbReference type="InterPro" id="IPR001509">
    <property type="entry name" value="Epimerase_deHydtase"/>
</dbReference>
<dbReference type="AlphaFoldDB" id="A0A953IBU1"/>
<dbReference type="SUPFAM" id="SSF51735">
    <property type="entry name" value="NAD(P)-binding Rossmann-fold domains"/>
    <property type="match status" value="1"/>
</dbReference>
<accession>A0A953IBU1</accession>
<dbReference type="Pfam" id="PF01370">
    <property type="entry name" value="Epimerase"/>
    <property type="match status" value="1"/>
</dbReference>
<dbReference type="Proteomes" id="UP000732377">
    <property type="component" value="Unassembled WGS sequence"/>
</dbReference>
<evidence type="ECO:0000256" key="1">
    <source>
        <dbReference type="ARBA" id="ARBA00007637"/>
    </source>
</evidence>
<sequence>MPQNRKSKESRSVKVLVTGGAGFIGSHLVEMLLAANHAVTIVDNCSTGSADNVAPEAHLIVRDIRESLDGVFADSRPEVVVHLAAQVSVPRSVSAPTEDASVNITGYVNLVQTAARFGVRKVIMVSSAAVYGQPVSLPLTEDAPLAPVSPYGLSKLVGEHYTRLLCTQYGLSYTILRPANVYGPRQTSGGEGSVIPSFLERFTNGFDPVIHGDGRQTRDFVFVEDMAQAIIAALTLGDGCTLNVGTGNAVSILDVWKTLASLVGWKRAPQFGPARAADIEHSVMDSRAAFRILGWRPTVDLPEGLARTVEWWQNGRRAAPAQANDSSDR</sequence>
<proteinExistence type="inferred from homology"/>
<gene>
    <name evidence="3" type="ORF">CWE10_17020</name>
</gene>
<reference evidence="3" key="1">
    <citation type="submission" date="2017-11" db="EMBL/GenBank/DDBJ databases">
        <title>Three new genomes from thermophilic consortium.</title>
        <authorList>
            <person name="Quaggio R."/>
            <person name="Amgarten D."/>
            <person name="Setubal J.C."/>
        </authorList>
    </citation>
    <scope>NUCLEOTIDE SEQUENCE</scope>
    <source>
        <strain evidence="3">ZCTH01-B2</strain>
    </source>
</reference>
<dbReference type="EMBL" id="PIUK01000264">
    <property type="protein sequence ID" value="MBY6277859.1"/>
    <property type="molecule type" value="Genomic_DNA"/>
</dbReference>
<organism evidence="3 4">
    <name type="scientific">Symbiobacterium thermophilum</name>
    <dbReference type="NCBI Taxonomy" id="2734"/>
    <lineage>
        <taxon>Bacteria</taxon>
        <taxon>Bacillati</taxon>
        <taxon>Bacillota</taxon>
        <taxon>Clostridia</taxon>
        <taxon>Eubacteriales</taxon>
        <taxon>Symbiobacteriaceae</taxon>
        <taxon>Symbiobacterium</taxon>
    </lineage>
</organism>
<dbReference type="InterPro" id="IPR036291">
    <property type="entry name" value="NAD(P)-bd_dom_sf"/>
</dbReference>
<comment type="caution">
    <text evidence="3">The sequence shown here is derived from an EMBL/GenBank/DDBJ whole genome shotgun (WGS) entry which is preliminary data.</text>
</comment>
<name>A0A953IBU1_SYMTR</name>
<protein>
    <submittedName>
        <fullName evidence="3">UDP-glucose 4-epimerase</fullName>
    </submittedName>
</protein>
<dbReference type="Gene3D" id="3.40.50.720">
    <property type="entry name" value="NAD(P)-binding Rossmann-like Domain"/>
    <property type="match status" value="1"/>
</dbReference>
<evidence type="ECO:0000259" key="2">
    <source>
        <dbReference type="Pfam" id="PF01370"/>
    </source>
</evidence>
<dbReference type="PANTHER" id="PTHR43000">
    <property type="entry name" value="DTDP-D-GLUCOSE 4,6-DEHYDRATASE-RELATED"/>
    <property type="match status" value="1"/>
</dbReference>
<evidence type="ECO:0000313" key="3">
    <source>
        <dbReference type="EMBL" id="MBY6277859.1"/>
    </source>
</evidence>
<evidence type="ECO:0000313" key="4">
    <source>
        <dbReference type="Proteomes" id="UP000732377"/>
    </source>
</evidence>
<comment type="similarity">
    <text evidence="1">Belongs to the NAD(P)-dependent epimerase/dehydratase family.</text>
</comment>
<feature type="domain" description="NAD-dependent epimerase/dehydratase" evidence="2">
    <location>
        <begin position="15"/>
        <end position="245"/>
    </location>
</feature>